<evidence type="ECO:0000313" key="3">
    <source>
        <dbReference type="Proteomes" id="UP000054495"/>
    </source>
</evidence>
<keyword evidence="3" id="KW-1185">Reference proteome</keyword>
<evidence type="ECO:0000313" key="2">
    <source>
        <dbReference type="EMBL" id="EPB75494.1"/>
    </source>
</evidence>
<gene>
    <name evidence="2" type="ORF">ANCCEY_05405</name>
</gene>
<keyword evidence="1" id="KW-0732">Signal</keyword>
<organism evidence="2 3">
    <name type="scientific">Ancylostoma ceylanicum</name>
    <dbReference type="NCBI Taxonomy" id="53326"/>
    <lineage>
        <taxon>Eukaryota</taxon>
        <taxon>Metazoa</taxon>
        <taxon>Ecdysozoa</taxon>
        <taxon>Nematoda</taxon>
        <taxon>Chromadorea</taxon>
        <taxon>Rhabditida</taxon>
        <taxon>Rhabditina</taxon>
        <taxon>Rhabditomorpha</taxon>
        <taxon>Strongyloidea</taxon>
        <taxon>Ancylostomatidae</taxon>
        <taxon>Ancylostomatinae</taxon>
        <taxon>Ancylostoma</taxon>
    </lineage>
</organism>
<evidence type="ECO:0008006" key="4">
    <source>
        <dbReference type="Google" id="ProtNLM"/>
    </source>
</evidence>
<proteinExistence type="predicted"/>
<dbReference type="EMBL" id="KE124899">
    <property type="protein sequence ID" value="EPB75494.1"/>
    <property type="molecule type" value="Genomic_DNA"/>
</dbReference>
<feature type="chain" id="PRO_5002307336" description="C6 domain-containing protein" evidence="1">
    <location>
        <begin position="32"/>
        <end position="132"/>
    </location>
</feature>
<dbReference type="AlphaFoldDB" id="A0A0D6LUG1"/>
<feature type="signal peptide" evidence="1">
    <location>
        <begin position="1"/>
        <end position="31"/>
    </location>
</feature>
<accession>A0A0D6LUG1</accession>
<dbReference type="Proteomes" id="UP000054495">
    <property type="component" value="Unassembled WGS sequence"/>
</dbReference>
<reference evidence="2 3" key="1">
    <citation type="submission" date="2013-05" db="EMBL/GenBank/DDBJ databases">
        <title>Draft genome of the parasitic nematode Anyclostoma ceylanicum.</title>
        <authorList>
            <person name="Mitreva M."/>
        </authorList>
    </citation>
    <scope>NUCLEOTIDE SEQUENCE [LARGE SCALE GENOMIC DNA]</scope>
</reference>
<sequence>MQLHNLNEMVKVALYFAFACFSIVLFPACEAATTKTPPLCARCLPRTLILTPSDGTPGSITPVIKMLPNTPQGCRQMNVICTTPAGYTTSNMVFNGSGAPKTGKNVTALIPELREVLCKLNVLCDNGKSEHY</sequence>
<name>A0A0D6LUG1_9BILA</name>
<evidence type="ECO:0000256" key="1">
    <source>
        <dbReference type="SAM" id="SignalP"/>
    </source>
</evidence>
<protein>
    <recommendedName>
        <fullName evidence="4">C6 domain-containing protein</fullName>
    </recommendedName>
</protein>